<accession>A0AAW6VPB7</accession>
<sequence>MNDILKSNFYDSILNEFKSINYNMKELPEEKKSPFDFYEIRNLFLIYINWRKRFIGPGFRKVIYSKELKKKLVDKRLKKIVNKIEYKFKNNEDLTPFLTKQIVFKPYIPSITKEKFEQLSNEDRELEMKVKGDKDLLLNLFQIQHLHLEDGYNNRPTNGIKFTVNKKFKRDSELLYIIAKKDMVYFIDVNSHNLYNKEILVVIKENWEYLIKEYESTMQFVTEYSYEEATELFKKGININIKINDKSYIFPPISMVGTSNMEFFYSKKFFVEIQNIYDEMMIIQSNNILEQINNLVKKNSVQKVLEINIVIKNGLLFFVDNISRFTLKLDDKEIQISKNYCQIGCHSYDFNT</sequence>
<dbReference type="EMBL" id="JAQTJH010000013">
    <property type="protein sequence ID" value="MDK2062871.1"/>
    <property type="molecule type" value="Genomic_DNA"/>
</dbReference>
<comment type="caution">
    <text evidence="1">The sequence shown here is derived from an EMBL/GenBank/DDBJ whole genome shotgun (WGS) entry which is preliminary data.</text>
</comment>
<gene>
    <name evidence="1" type="ORF">PT520_10105</name>
</gene>
<evidence type="ECO:0000313" key="1">
    <source>
        <dbReference type="EMBL" id="MDK2062871.1"/>
    </source>
</evidence>
<name>A0AAW6VPB7_9BACT</name>
<reference evidence="1" key="1">
    <citation type="journal article" date="2023" name="Antibiotics">
        <title>Genomic Characterization of Antibiotic-Resistant Campylobacterales Isolated from Chilean Poultry Meat.</title>
        <authorList>
            <person name="Concha-Toloza M."/>
            <person name="Lopez-Cantillo M."/>
            <person name="Molina-Mora J.A."/>
            <person name="Collado L."/>
        </authorList>
    </citation>
    <scope>NUCLEOTIDE SEQUENCE</scope>
    <source>
        <strain evidence="1">FR1p273A</strain>
    </source>
</reference>
<protein>
    <submittedName>
        <fullName evidence="1">Uncharacterized protein</fullName>
    </submittedName>
</protein>
<evidence type="ECO:0000313" key="2">
    <source>
        <dbReference type="Proteomes" id="UP001237843"/>
    </source>
</evidence>
<dbReference type="Proteomes" id="UP001237843">
    <property type="component" value="Unassembled WGS sequence"/>
</dbReference>
<dbReference type="AlphaFoldDB" id="A0AAW6VPB7"/>
<dbReference type="RefSeq" id="WP_260887567.1">
    <property type="nucleotide sequence ID" value="NZ_JAODEH010000012.1"/>
</dbReference>
<reference evidence="1" key="2">
    <citation type="submission" date="2023-02" db="EMBL/GenBank/DDBJ databases">
        <authorList>
            <person name="Concha-Toloza M."/>
            <person name="Lopez-Cantillo M."/>
            <person name="Molina-Mora J."/>
            <person name="Collado L."/>
        </authorList>
    </citation>
    <scope>NUCLEOTIDE SEQUENCE</scope>
    <source>
        <strain evidence="1">FR1p273A</strain>
    </source>
</reference>
<organism evidence="1 2">
    <name type="scientific">Aliarcobacter butzleri</name>
    <dbReference type="NCBI Taxonomy" id="28197"/>
    <lineage>
        <taxon>Bacteria</taxon>
        <taxon>Pseudomonadati</taxon>
        <taxon>Campylobacterota</taxon>
        <taxon>Epsilonproteobacteria</taxon>
        <taxon>Campylobacterales</taxon>
        <taxon>Arcobacteraceae</taxon>
        <taxon>Aliarcobacter</taxon>
    </lineage>
</organism>
<proteinExistence type="predicted"/>